<evidence type="ECO:0000313" key="2">
    <source>
        <dbReference type="Proteomes" id="UP000309128"/>
    </source>
</evidence>
<protein>
    <submittedName>
        <fullName evidence="1">Acyl-CoA thioesterase</fullName>
    </submittedName>
</protein>
<dbReference type="RefSeq" id="WP_138668254.1">
    <property type="nucleotide sequence ID" value="NZ_VCKY01000078.1"/>
</dbReference>
<comment type="caution">
    <text evidence="1">The sequence shown here is derived from an EMBL/GenBank/DDBJ whole genome shotgun (WGS) entry which is preliminary data.</text>
</comment>
<dbReference type="EMBL" id="VCKY01000078">
    <property type="protein sequence ID" value="TMR17526.1"/>
    <property type="molecule type" value="Genomic_DNA"/>
</dbReference>
<keyword evidence="2" id="KW-1185">Reference proteome</keyword>
<proteinExistence type="predicted"/>
<gene>
    <name evidence="1" type="ORF">ETD86_23165</name>
</gene>
<dbReference type="InterPro" id="IPR029069">
    <property type="entry name" value="HotDog_dom_sf"/>
</dbReference>
<name>A0A5S4FFJ2_9ACTN</name>
<accession>A0A5S4FFJ2</accession>
<dbReference type="SUPFAM" id="SSF54637">
    <property type="entry name" value="Thioesterase/thiol ester dehydrase-isomerase"/>
    <property type="match status" value="1"/>
</dbReference>
<evidence type="ECO:0000313" key="1">
    <source>
        <dbReference type="EMBL" id="TMR17526.1"/>
    </source>
</evidence>
<dbReference type="Gene3D" id="3.10.129.10">
    <property type="entry name" value="Hotdog Thioesterase"/>
    <property type="match status" value="1"/>
</dbReference>
<dbReference type="Proteomes" id="UP000309128">
    <property type="component" value="Unassembled WGS sequence"/>
</dbReference>
<dbReference type="AlphaFoldDB" id="A0A5S4FFJ2"/>
<dbReference type="OrthoDB" id="513711at2"/>
<dbReference type="CDD" id="cd00586">
    <property type="entry name" value="4HBT"/>
    <property type="match status" value="1"/>
</dbReference>
<reference evidence="1 2" key="1">
    <citation type="submission" date="2019-05" db="EMBL/GenBank/DDBJ databases">
        <title>Draft genome sequence of Nonomuraea turkmeniaca DSM 43926.</title>
        <authorList>
            <person name="Saricaoglu S."/>
            <person name="Isik K."/>
        </authorList>
    </citation>
    <scope>NUCLEOTIDE SEQUENCE [LARGE SCALE GENOMIC DNA]</scope>
    <source>
        <strain evidence="1 2">DSM 43926</strain>
    </source>
</reference>
<sequence length="167" mass="19451">MSPARRAAGLIPDDNPTARRWFAIDHYVTFGETSAAGFVYYLRLLEWQGHCRERFGYAYCPDYMNRLRGELVMPTCTASCEYLTEIYPNDLISIRLSIPWLRLHLMKGEFVYYRISRTGAEELVARGEQQWANMRPDGETMTPEPWPEEVLKTCRLMNTDLSRALIT</sequence>
<organism evidence="1 2">
    <name type="scientific">Nonomuraea turkmeniaca</name>
    <dbReference type="NCBI Taxonomy" id="103838"/>
    <lineage>
        <taxon>Bacteria</taxon>
        <taxon>Bacillati</taxon>
        <taxon>Actinomycetota</taxon>
        <taxon>Actinomycetes</taxon>
        <taxon>Streptosporangiales</taxon>
        <taxon>Streptosporangiaceae</taxon>
        <taxon>Nonomuraea</taxon>
    </lineage>
</organism>